<dbReference type="InterPro" id="IPR050833">
    <property type="entry name" value="Poly_Biosynth_Transport"/>
</dbReference>
<dbReference type="GO" id="GO:0005886">
    <property type="term" value="C:plasma membrane"/>
    <property type="evidence" value="ECO:0007669"/>
    <property type="project" value="UniProtKB-SubCell"/>
</dbReference>
<feature type="transmembrane region" description="Helical" evidence="6">
    <location>
        <begin position="347"/>
        <end position="367"/>
    </location>
</feature>
<feature type="transmembrane region" description="Helical" evidence="6">
    <location>
        <begin position="165"/>
        <end position="189"/>
    </location>
</feature>
<evidence type="ECO:0000256" key="5">
    <source>
        <dbReference type="ARBA" id="ARBA00023136"/>
    </source>
</evidence>
<feature type="transmembrane region" description="Helical" evidence="6">
    <location>
        <begin position="313"/>
        <end position="335"/>
    </location>
</feature>
<name>A0A2U1FBH1_9PSEU</name>
<dbReference type="PANTHER" id="PTHR30250">
    <property type="entry name" value="PST FAMILY PREDICTED COLANIC ACID TRANSPORTER"/>
    <property type="match status" value="1"/>
</dbReference>
<keyword evidence="3 6" id="KW-0812">Transmembrane</keyword>
<keyword evidence="2" id="KW-1003">Cell membrane</keyword>
<dbReference type="EMBL" id="QEKW01000006">
    <property type="protein sequence ID" value="PVZ09543.1"/>
    <property type="molecule type" value="Genomic_DNA"/>
</dbReference>
<dbReference type="RefSeq" id="WP_116708727.1">
    <property type="nucleotide sequence ID" value="NZ_QEKW01000006.1"/>
</dbReference>
<protein>
    <submittedName>
        <fullName evidence="7">O-antigen/teichoic acid export membrane protein</fullName>
    </submittedName>
</protein>
<evidence type="ECO:0000256" key="6">
    <source>
        <dbReference type="SAM" id="Phobius"/>
    </source>
</evidence>
<gene>
    <name evidence="7" type="ORF">C8D89_106207</name>
</gene>
<comment type="subcellular location">
    <subcellularLocation>
        <location evidence="1">Cell membrane</location>
        <topology evidence="1">Multi-pass membrane protein</topology>
    </subcellularLocation>
</comment>
<evidence type="ECO:0000313" key="8">
    <source>
        <dbReference type="Proteomes" id="UP000245639"/>
    </source>
</evidence>
<feature type="transmembrane region" description="Helical" evidence="6">
    <location>
        <begin position="405"/>
        <end position="427"/>
    </location>
</feature>
<feature type="transmembrane region" description="Helical" evidence="6">
    <location>
        <begin position="262"/>
        <end position="293"/>
    </location>
</feature>
<feature type="transmembrane region" description="Helical" evidence="6">
    <location>
        <begin position="135"/>
        <end position="153"/>
    </location>
</feature>
<proteinExistence type="predicted"/>
<dbReference type="Proteomes" id="UP000245639">
    <property type="component" value="Unassembled WGS sequence"/>
</dbReference>
<feature type="transmembrane region" description="Helical" evidence="6">
    <location>
        <begin position="233"/>
        <end position="256"/>
    </location>
</feature>
<reference evidence="7 8" key="1">
    <citation type="submission" date="2018-04" db="EMBL/GenBank/DDBJ databases">
        <title>Genomic Encyclopedia of Type Strains, Phase IV (KMG-IV): sequencing the most valuable type-strain genomes for metagenomic binning, comparative biology and taxonomic classification.</title>
        <authorList>
            <person name="Goeker M."/>
        </authorList>
    </citation>
    <scope>NUCLEOTIDE SEQUENCE [LARGE SCALE GENOMIC DNA]</scope>
    <source>
        <strain evidence="7 8">DSM 45771</strain>
    </source>
</reference>
<feature type="transmembrane region" description="Helical" evidence="6">
    <location>
        <begin position="379"/>
        <end position="399"/>
    </location>
</feature>
<dbReference type="AlphaFoldDB" id="A0A2U1FBH1"/>
<keyword evidence="5 6" id="KW-0472">Membrane</keyword>
<evidence type="ECO:0000256" key="4">
    <source>
        <dbReference type="ARBA" id="ARBA00022989"/>
    </source>
</evidence>
<sequence>MTGVDAGSGPAAPLRLRPVWFSTGLSMALGLGLVGLAGYAFVAIVGRVFGAGADPNDLTALTSIYLLTNIIGPGLFVALEQEISRSVSHRSATGRSIRPAALRGAVLGVAMAAPAVVVLVALWRPALGSVLNHRLSLLAALALAVVGSGVVYWTRGVLSGQQRFVAYAGTLHIEGSSRLLGLVVLLGLATQVPEAYAFVFAAGAGIAGLAMVTTLRLGPRQASDSTDRMGRSLMFLVGSTLLMQLIANLGPVVVTYRMPSDALAAGAFAATFVIARVPLFLFAPVQAMLLPALTRSVATGDRSAFRKRVLQTLLVIGAFGLLGAVLGGTVGPWAVGTLLGVPTPPGPLVLVLLAVATSLLMVCQMLQPALVAAGRQRQVAVAWVAGAVVFVGLLFAPWAPITAALVAQLAGPAITVAVAGLALIGLARSTAAGTTVEADGSART</sequence>
<feature type="transmembrane region" description="Helical" evidence="6">
    <location>
        <begin position="25"/>
        <end position="46"/>
    </location>
</feature>
<feature type="transmembrane region" description="Helical" evidence="6">
    <location>
        <begin position="100"/>
        <end position="123"/>
    </location>
</feature>
<evidence type="ECO:0000256" key="3">
    <source>
        <dbReference type="ARBA" id="ARBA00022692"/>
    </source>
</evidence>
<feature type="transmembrane region" description="Helical" evidence="6">
    <location>
        <begin position="195"/>
        <end position="212"/>
    </location>
</feature>
<keyword evidence="8" id="KW-1185">Reference proteome</keyword>
<dbReference type="OrthoDB" id="5241534at2"/>
<keyword evidence="4 6" id="KW-1133">Transmembrane helix</keyword>
<evidence type="ECO:0000256" key="1">
    <source>
        <dbReference type="ARBA" id="ARBA00004651"/>
    </source>
</evidence>
<feature type="transmembrane region" description="Helical" evidence="6">
    <location>
        <begin position="58"/>
        <end position="79"/>
    </location>
</feature>
<organism evidence="7 8">
    <name type="scientific">Actinomycetospora cinnamomea</name>
    <dbReference type="NCBI Taxonomy" id="663609"/>
    <lineage>
        <taxon>Bacteria</taxon>
        <taxon>Bacillati</taxon>
        <taxon>Actinomycetota</taxon>
        <taxon>Actinomycetes</taxon>
        <taxon>Pseudonocardiales</taxon>
        <taxon>Pseudonocardiaceae</taxon>
        <taxon>Actinomycetospora</taxon>
    </lineage>
</organism>
<accession>A0A2U1FBH1</accession>
<evidence type="ECO:0000256" key="2">
    <source>
        <dbReference type="ARBA" id="ARBA00022475"/>
    </source>
</evidence>
<comment type="caution">
    <text evidence="7">The sequence shown here is derived from an EMBL/GenBank/DDBJ whole genome shotgun (WGS) entry which is preliminary data.</text>
</comment>
<dbReference type="PANTHER" id="PTHR30250:SF11">
    <property type="entry name" value="O-ANTIGEN TRANSPORTER-RELATED"/>
    <property type="match status" value="1"/>
</dbReference>
<evidence type="ECO:0000313" key="7">
    <source>
        <dbReference type="EMBL" id="PVZ09543.1"/>
    </source>
</evidence>